<dbReference type="InterPro" id="IPR025382">
    <property type="entry name" value="Cap4-like_endonuclease_dom"/>
</dbReference>
<dbReference type="Proteomes" id="UP000183410">
    <property type="component" value="Unassembled WGS sequence"/>
</dbReference>
<organism evidence="3 4">
    <name type="scientific">Paenibacillus algorifonticola</name>
    <dbReference type="NCBI Taxonomy" id="684063"/>
    <lineage>
        <taxon>Bacteria</taxon>
        <taxon>Bacillati</taxon>
        <taxon>Bacillota</taxon>
        <taxon>Bacilli</taxon>
        <taxon>Bacillales</taxon>
        <taxon>Paenibacillaceae</taxon>
        <taxon>Paenibacillus</taxon>
    </lineage>
</organism>
<feature type="compositionally biased region" description="Basic and acidic residues" evidence="1">
    <location>
        <begin position="1"/>
        <end position="10"/>
    </location>
</feature>
<proteinExistence type="predicted"/>
<dbReference type="OrthoDB" id="2512601at2"/>
<dbReference type="AlphaFoldDB" id="A0A1I2IT85"/>
<dbReference type="Pfam" id="PF14130">
    <property type="entry name" value="Cap4_nuclease"/>
    <property type="match status" value="1"/>
</dbReference>
<keyword evidence="4" id="KW-1185">Reference proteome</keyword>
<sequence length="426" mass="48736">MIERNYDSSAKDPLLTTLSNDPGDETQKRFRYQHTFTVLIAIEMFAGNIPYKELYCEHHEDILAVREDGNYDGLQVKTRQVSDGPFELRDPAIKKSLLRFIKLEADFENSFSNFTIISNCSFRDDDSAKSLTNLVNQVTNTPLLSDIKPRDLRKYIDELVEESELSIETVLTTIKKIKTMVGPGLDDIDAKIINDHLGKVHQCNGASIEKLRVIHRRLCEKVYFASSRFLENGIYDYAELATGRINSVAEEINAKRITKLAVDRIVQENFNKNLFLSSRSDAADITIAKSNQLLKRKMSSGFIDFEEIEIMDDLRTDAEDYFLTNSIKAENQQEYLREFQQIKKIVLNQSIEAKSRCKKEDSPYGAEMLHSVEDRLREVAINRTKDVFECPYEILKGLVGVLTNECKVAFSKEPTGGWLNNVDVIN</sequence>
<evidence type="ECO:0000313" key="3">
    <source>
        <dbReference type="EMBL" id="SFF45479.1"/>
    </source>
</evidence>
<evidence type="ECO:0000313" key="4">
    <source>
        <dbReference type="Proteomes" id="UP000183410"/>
    </source>
</evidence>
<evidence type="ECO:0000256" key="1">
    <source>
        <dbReference type="SAM" id="MobiDB-lite"/>
    </source>
</evidence>
<dbReference type="GO" id="GO:0004518">
    <property type="term" value="F:nuclease activity"/>
    <property type="evidence" value="ECO:0007669"/>
    <property type="project" value="InterPro"/>
</dbReference>
<feature type="region of interest" description="Disordered" evidence="1">
    <location>
        <begin position="1"/>
        <end position="22"/>
    </location>
</feature>
<accession>A0A1I2IT85</accession>
<reference evidence="4" key="1">
    <citation type="submission" date="2016-10" db="EMBL/GenBank/DDBJ databases">
        <authorList>
            <person name="Varghese N."/>
            <person name="Submissions S."/>
        </authorList>
    </citation>
    <scope>NUCLEOTIDE SEQUENCE [LARGE SCALE GENOMIC DNA]</scope>
    <source>
        <strain evidence="4">CGMCC 1.10223</strain>
    </source>
</reference>
<feature type="domain" description="CD-NTase associated protein 4-like DNA endonuclease" evidence="2">
    <location>
        <begin position="21"/>
        <end position="222"/>
    </location>
</feature>
<protein>
    <recommendedName>
        <fullName evidence="2">CD-NTase associated protein 4-like DNA endonuclease domain-containing protein</fullName>
    </recommendedName>
</protein>
<dbReference type="EMBL" id="FONN01000041">
    <property type="protein sequence ID" value="SFF45479.1"/>
    <property type="molecule type" value="Genomic_DNA"/>
</dbReference>
<dbReference type="RefSeq" id="WP_046234516.1">
    <property type="nucleotide sequence ID" value="NZ_FONN01000041.1"/>
</dbReference>
<gene>
    <name evidence="3" type="ORF">SAMN04487969_14154</name>
</gene>
<evidence type="ECO:0000259" key="2">
    <source>
        <dbReference type="Pfam" id="PF14130"/>
    </source>
</evidence>
<name>A0A1I2IT85_9BACL</name>